<reference evidence="5 6" key="1">
    <citation type="submission" date="2019-07" db="EMBL/GenBank/DDBJ databases">
        <title>Whole genome shotgun sequence of Deinococcus cellulosilyticus NBRC 106333.</title>
        <authorList>
            <person name="Hosoyama A."/>
            <person name="Uohara A."/>
            <person name="Ohji S."/>
            <person name="Ichikawa N."/>
        </authorList>
    </citation>
    <scope>NUCLEOTIDE SEQUENCE [LARGE SCALE GENOMIC DNA]</scope>
    <source>
        <strain evidence="5 6">NBRC 106333</strain>
    </source>
</reference>
<dbReference type="PANTHER" id="PTHR46470:SF2">
    <property type="entry name" value="GLYCERALDEHYDE 3-PHOSPHATE PHOSPHATASE"/>
    <property type="match status" value="1"/>
</dbReference>
<dbReference type="Pfam" id="PF00702">
    <property type="entry name" value="Hydrolase"/>
    <property type="match status" value="1"/>
</dbReference>
<accession>A0A511N235</accession>
<dbReference type="RefSeq" id="WP_146884273.1">
    <property type="nucleotide sequence ID" value="NZ_BJXB01000008.1"/>
</dbReference>
<protein>
    <submittedName>
        <fullName evidence="5">Haloacid dehalogenase</fullName>
    </submittedName>
</protein>
<evidence type="ECO:0000256" key="1">
    <source>
        <dbReference type="ARBA" id="ARBA00001946"/>
    </source>
</evidence>
<keyword evidence="3" id="KW-0378">Hydrolase</keyword>
<dbReference type="NCBIfam" id="TIGR01662">
    <property type="entry name" value="HAD-SF-IIIA"/>
    <property type="match status" value="1"/>
</dbReference>
<keyword evidence="6" id="KW-1185">Reference proteome</keyword>
<evidence type="ECO:0000256" key="3">
    <source>
        <dbReference type="ARBA" id="ARBA00022801"/>
    </source>
</evidence>
<comment type="caution">
    <text evidence="5">The sequence shown here is derived from an EMBL/GenBank/DDBJ whole genome shotgun (WGS) entry which is preliminary data.</text>
</comment>
<dbReference type="InterPro" id="IPR036412">
    <property type="entry name" value="HAD-like_sf"/>
</dbReference>
<evidence type="ECO:0000313" key="5">
    <source>
        <dbReference type="EMBL" id="GEM46456.1"/>
    </source>
</evidence>
<evidence type="ECO:0000256" key="2">
    <source>
        <dbReference type="ARBA" id="ARBA00022723"/>
    </source>
</evidence>
<dbReference type="InterPro" id="IPR006549">
    <property type="entry name" value="HAD-SF_hydro_IIIA"/>
</dbReference>
<dbReference type="AlphaFoldDB" id="A0A511N235"/>
<dbReference type="NCBIfam" id="TIGR01509">
    <property type="entry name" value="HAD-SF-IA-v3"/>
    <property type="match status" value="1"/>
</dbReference>
<dbReference type="OrthoDB" id="9809962at2"/>
<dbReference type="Gene3D" id="3.40.50.1000">
    <property type="entry name" value="HAD superfamily/HAD-like"/>
    <property type="match status" value="1"/>
</dbReference>
<gene>
    <name evidence="5" type="ORF">DC3_20910</name>
</gene>
<dbReference type="Gene3D" id="1.10.150.520">
    <property type="match status" value="1"/>
</dbReference>
<keyword evidence="2" id="KW-0479">Metal-binding</keyword>
<dbReference type="GO" id="GO:0016791">
    <property type="term" value="F:phosphatase activity"/>
    <property type="evidence" value="ECO:0007669"/>
    <property type="project" value="TreeGrafter"/>
</dbReference>
<organism evidence="5 6">
    <name type="scientific">Deinococcus cellulosilyticus (strain DSM 18568 / NBRC 106333 / KACC 11606 / 5516J-15)</name>
    <dbReference type="NCBI Taxonomy" id="1223518"/>
    <lineage>
        <taxon>Bacteria</taxon>
        <taxon>Thermotogati</taxon>
        <taxon>Deinococcota</taxon>
        <taxon>Deinococci</taxon>
        <taxon>Deinococcales</taxon>
        <taxon>Deinococcaceae</taxon>
        <taxon>Deinococcus</taxon>
    </lineage>
</organism>
<evidence type="ECO:0000313" key="6">
    <source>
        <dbReference type="Proteomes" id="UP000321306"/>
    </source>
</evidence>
<dbReference type="PANTHER" id="PTHR46470">
    <property type="entry name" value="N-ACYLNEURAMINATE-9-PHOSPHATASE"/>
    <property type="match status" value="1"/>
</dbReference>
<dbReference type="GO" id="GO:0044281">
    <property type="term" value="P:small molecule metabolic process"/>
    <property type="evidence" value="ECO:0007669"/>
    <property type="project" value="UniProtKB-ARBA"/>
</dbReference>
<evidence type="ECO:0000256" key="4">
    <source>
        <dbReference type="ARBA" id="ARBA00022842"/>
    </source>
</evidence>
<dbReference type="InterPro" id="IPR051400">
    <property type="entry name" value="HAD-like_hydrolase"/>
</dbReference>
<dbReference type="NCBIfam" id="TIGR01549">
    <property type="entry name" value="HAD-SF-IA-v1"/>
    <property type="match status" value="1"/>
</dbReference>
<dbReference type="EMBL" id="BJXB01000008">
    <property type="protein sequence ID" value="GEM46456.1"/>
    <property type="molecule type" value="Genomic_DNA"/>
</dbReference>
<dbReference type="InterPro" id="IPR006439">
    <property type="entry name" value="HAD-SF_hydro_IA"/>
</dbReference>
<dbReference type="SUPFAM" id="SSF56784">
    <property type="entry name" value="HAD-like"/>
    <property type="match status" value="1"/>
</dbReference>
<comment type="cofactor">
    <cofactor evidence="1">
        <name>Mg(2+)</name>
        <dbReference type="ChEBI" id="CHEBI:18420"/>
    </cofactor>
</comment>
<sequence>MIKAVVFNLDGTLLDQHSTVEQFLSGHLVRMGIPEALKSAYMDLFYQWNQAGDPPHAQLFEILQQKFLPQRDAEVLREDFARYAWQTPVLYPGTYTTLLELRSMGLKLGLITNGTHFSQRAKIAFSRLAEYIDVILISEKEQLRKPDPEIFQRALKRLGVEARQCAFVGDDPLEDITGAAQVGMKTAWVHHGRLWEISEVQPDWMLGSVPELIRVLSRRQPLKI</sequence>
<dbReference type="InterPro" id="IPR023214">
    <property type="entry name" value="HAD_sf"/>
</dbReference>
<keyword evidence="4" id="KW-0460">Magnesium</keyword>
<name>A0A511N235_DEIC1</name>
<dbReference type="Proteomes" id="UP000321306">
    <property type="component" value="Unassembled WGS sequence"/>
</dbReference>
<dbReference type="PRINTS" id="PR00413">
    <property type="entry name" value="HADHALOGNASE"/>
</dbReference>
<dbReference type="GO" id="GO:0046872">
    <property type="term" value="F:metal ion binding"/>
    <property type="evidence" value="ECO:0007669"/>
    <property type="project" value="UniProtKB-KW"/>
</dbReference>
<proteinExistence type="predicted"/>